<keyword evidence="2" id="KW-0963">Cytoplasm</keyword>
<dbReference type="InterPro" id="IPR020449">
    <property type="entry name" value="Tscrpt_reg_AraC-type_HTH"/>
</dbReference>
<dbReference type="PANTHER" id="PTHR42713">
    <property type="entry name" value="HISTIDINE KINASE-RELATED"/>
    <property type="match status" value="1"/>
</dbReference>
<keyword evidence="3 8" id="KW-0597">Phosphoprotein</keyword>
<evidence type="ECO:0000256" key="5">
    <source>
        <dbReference type="ARBA" id="ARBA00023015"/>
    </source>
</evidence>
<reference evidence="11 12" key="1">
    <citation type="submission" date="2016-05" db="EMBL/GenBank/DDBJ databases">
        <title>Paenibacillus sp. 1ZS3-15 nov., isolated from the rhizosphere soil.</title>
        <authorList>
            <person name="Zhang X.X."/>
            <person name="Zhang J."/>
        </authorList>
    </citation>
    <scope>NUCLEOTIDE SEQUENCE [LARGE SCALE GENOMIC DNA]</scope>
    <source>
        <strain evidence="11 12">1ZS3-15</strain>
    </source>
</reference>
<dbReference type="SUPFAM" id="SSF46689">
    <property type="entry name" value="Homeodomain-like"/>
    <property type="match status" value="2"/>
</dbReference>
<dbReference type="InterPro" id="IPR018062">
    <property type="entry name" value="HTH_AraC-typ_CS"/>
</dbReference>
<evidence type="ECO:0000313" key="11">
    <source>
        <dbReference type="EMBL" id="OAS15760.1"/>
    </source>
</evidence>
<sequence>MNLMIVEDELRLLNNIAHNIPWEEQGIEVVATADNGTDAIRLFEQVKPNIVLMDIQMPELDGLSLAKYIREVDPLVKIIVLSGHDDFTYAQTAIELHVVKYLLKPSSNADVLEAVLDAREIIRQDLEAKYNQEMMQKKWMEHLPRLQDLFYQSWTTGKYSEWEIEQRSRELMITLPYNGLWAVAVVDPDPLTSSNGRFTAEDITLLKISLLGMAKEFLDKVPCFIFSDDNGSTVLVFFDCSNKEKELRPMNDFMAEVHLHMTRLLSVFKEYLKTTASAGIGRAVDKKMSVSNSYREACQALHERVVHGHDIVVPYRDEHQPHNAVASDIQMEKVLAHALESGQREKAIAIIDEWFKVNVEQAKSSGEVHENILLLSSLIVHLIQLQAWPLKEVVGHHFDYFHNLRALVTKEQTLQWLYGIVDHICLYVNDSKNKSRHELISKMISLVEASINEDVGLHEVASKLYINASYLSRLFKQHMGQSFTSYIVERKMKLAMQWLTDGLKVSETANLLGYRDFSYFTKVFRKQWGVTPAEVKNKKMIT</sequence>
<keyword evidence="12" id="KW-1185">Reference proteome</keyword>
<keyword evidence="6" id="KW-0238">DNA-binding</keyword>
<dbReference type="Pfam" id="PF12833">
    <property type="entry name" value="HTH_18"/>
    <property type="match status" value="1"/>
</dbReference>
<evidence type="ECO:0000256" key="8">
    <source>
        <dbReference type="PROSITE-ProRule" id="PRU00169"/>
    </source>
</evidence>
<dbReference type="Pfam" id="PF00072">
    <property type="entry name" value="Response_reg"/>
    <property type="match status" value="1"/>
</dbReference>
<dbReference type="InterPro" id="IPR051552">
    <property type="entry name" value="HptR"/>
</dbReference>
<dbReference type="GO" id="GO:0043565">
    <property type="term" value="F:sequence-specific DNA binding"/>
    <property type="evidence" value="ECO:0007669"/>
    <property type="project" value="InterPro"/>
</dbReference>
<dbReference type="InterPro" id="IPR009057">
    <property type="entry name" value="Homeodomain-like_sf"/>
</dbReference>
<protein>
    <recommendedName>
        <fullName evidence="13">Two-component system response regulator</fullName>
    </recommendedName>
</protein>
<dbReference type="InterPro" id="IPR018060">
    <property type="entry name" value="HTH_AraC"/>
</dbReference>
<feature type="domain" description="HTH araC/xylS-type" evidence="9">
    <location>
        <begin position="441"/>
        <end position="538"/>
    </location>
</feature>
<dbReference type="GO" id="GO:0003700">
    <property type="term" value="F:DNA-binding transcription factor activity"/>
    <property type="evidence" value="ECO:0007669"/>
    <property type="project" value="InterPro"/>
</dbReference>
<dbReference type="PROSITE" id="PS50110">
    <property type="entry name" value="RESPONSE_REGULATORY"/>
    <property type="match status" value="1"/>
</dbReference>
<comment type="caution">
    <text evidence="11">The sequence shown here is derived from an EMBL/GenBank/DDBJ whole genome shotgun (WGS) entry which is preliminary data.</text>
</comment>
<name>A0A198A3N1_9BACL</name>
<dbReference type="SMART" id="SM00448">
    <property type="entry name" value="REC"/>
    <property type="match status" value="1"/>
</dbReference>
<dbReference type="SUPFAM" id="SSF52172">
    <property type="entry name" value="CheY-like"/>
    <property type="match status" value="1"/>
</dbReference>
<keyword evidence="4" id="KW-0902">Two-component regulatory system</keyword>
<evidence type="ECO:0008006" key="13">
    <source>
        <dbReference type="Google" id="ProtNLM"/>
    </source>
</evidence>
<evidence type="ECO:0000256" key="4">
    <source>
        <dbReference type="ARBA" id="ARBA00023012"/>
    </source>
</evidence>
<evidence type="ECO:0000256" key="3">
    <source>
        <dbReference type="ARBA" id="ARBA00022553"/>
    </source>
</evidence>
<dbReference type="InterPro" id="IPR011006">
    <property type="entry name" value="CheY-like_superfamily"/>
</dbReference>
<keyword evidence="7" id="KW-0804">Transcription</keyword>
<dbReference type="RefSeq" id="WP_068667828.1">
    <property type="nucleotide sequence ID" value="NZ_LYPB01000080.1"/>
</dbReference>
<dbReference type="PROSITE" id="PS00041">
    <property type="entry name" value="HTH_ARAC_FAMILY_1"/>
    <property type="match status" value="1"/>
</dbReference>
<dbReference type="SMART" id="SM00342">
    <property type="entry name" value="HTH_ARAC"/>
    <property type="match status" value="1"/>
</dbReference>
<evidence type="ECO:0000256" key="7">
    <source>
        <dbReference type="ARBA" id="ARBA00023163"/>
    </source>
</evidence>
<dbReference type="InterPro" id="IPR001789">
    <property type="entry name" value="Sig_transdc_resp-reg_receiver"/>
</dbReference>
<proteinExistence type="predicted"/>
<dbReference type="InterPro" id="IPR041522">
    <property type="entry name" value="CdaR_GGDEF"/>
</dbReference>
<comment type="subcellular location">
    <subcellularLocation>
        <location evidence="1">Cytoplasm</location>
    </subcellularLocation>
</comment>
<dbReference type="Pfam" id="PF17853">
    <property type="entry name" value="GGDEF_2"/>
    <property type="match status" value="1"/>
</dbReference>
<dbReference type="EMBL" id="LYPB01000080">
    <property type="protein sequence ID" value="OAS15760.1"/>
    <property type="molecule type" value="Genomic_DNA"/>
</dbReference>
<evidence type="ECO:0000259" key="10">
    <source>
        <dbReference type="PROSITE" id="PS50110"/>
    </source>
</evidence>
<accession>A0A198A3N1</accession>
<evidence type="ECO:0000256" key="1">
    <source>
        <dbReference type="ARBA" id="ARBA00004496"/>
    </source>
</evidence>
<dbReference type="GO" id="GO:0005737">
    <property type="term" value="C:cytoplasm"/>
    <property type="evidence" value="ECO:0007669"/>
    <property type="project" value="UniProtKB-SubCell"/>
</dbReference>
<dbReference type="Proteomes" id="UP000078454">
    <property type="component" value="Unassembled WGS sequence"/>
</dbReference>
<dbReference type="Gene3D" id="3.40.50.2300">
    <property type="match status" value="1"/>
</dbReference>
<feature type="domain" description="Response regulatory" evidence="10">
    <location>
        <begin position="2"/>
        <end position="119"/>
    </location>
</feature>
<organism evidence="11 12">
    <name type="scientific">Paenibacillus oryzisoli</name>
    <dbReference type="NCBI Taxonomy" id="1850517"/>
    <lineage>
        <taxon>Bacteria</taxon>
        <taxon>Bacillati</taxon>
        <taxon>Bacillota</taxon>
        <taxon>Bacilli</taxon>
        <taxon>Bacillales</taxon>
        <taxon>Paenibacillaceae</taxon>
        <taxon>Paenibacillus</taxon>
    </lineage>
</organism>
<evidence type="ECO:0000313" key="12">
    <source>
        <dbReference type="Proteomes" id="UP000078454"/>
    </source>
</evidence>
<evidence type="ECO:0000259" key="9">
    <source>
        <dbReference type="PROSITE" id="PS01124"/>
    </source>
</evidence>
<dbReference type="AlphaFoldDB" id="A0A198A3N1"/>
<gene>
    <name evidence="11" type="ORF">A8708_32725</name>
</gene>
<keyword evidence="5" id="KW-0805">Transcription regulation</keyword>
<dbReference type="PANTHER" id="PTHR42713:SF3">
    <property type="entry name" value="TRANSCRIPTIONAL REGULATORY PROTEIN HPTR"/>
    <property type="match status" value="1"/>
</dbReference>
<dbReference type="GO" id="GO:0000160">
    <property type="term" value="P:phosphorelay signal transduction system"/>
    <property type="evidence" value="ECO:0007669"/>
    <property type="project" value="UniProtKB-KW"/>
</dbReference>
<dbReference type="Gene3D" id="1.10.10.60">
    <property type="entry name" value="Homeodomain-like"/>
    <property type="match status" value="2"/>
</dbReference>
<evidence type="ECO:0000256" key="2">
    <source>
        <dbReference type="ARBA" id="ARBA00022490"/>
    </source>
</evidence>
<dbReference type="PROSITE" id="PS01124">
    <property type="entry name" value="HTH_ARAC_FAMILY_2"/>
    <property type="match status" value="1"/>
</dbReference>
<dbReference type="PRINTS" id="PR00032">
    <property type="entry name" value="HTHARAC"/>
</dbReference>
<feature type="modified residue" description="4-aspartylphosphate" evidence="8">
    <location>
        <position position="54"/>
    </location>
</feature>
<dbReference type="STRING" id="1850517.A8708_32725"/>
<dbReference type="CDD" id="cd17536">
    <property type="entry name" value="REC_YesN-like"/>
    <property type="match status" value="1"/>
</dbReference>
<evidence type="ECO:0000256" key="6">
    <source>
        <dbReference type="ARBA" id="ARBA00023125"/>
    </source>
</evidence>